<feature type="signal peptide" evidence="1">
    <location>
        <begin position="1"/>
        <end position="21"/>
    </location>
</feature>
<name>A0A941I4E9_9BURK</name>
<dbReference type="EMBL" id="JAGSPM010000005">
    <property type="protein sequence ID" value="MBR7746899.1"/>
    <property type="molecule type" value="Genomic_DNA"/>
</dbReference>
<keyword evidence="1" id="KW-0732">Signal</keyword>
<protein>
    <submittedName>
        <fullName evidence="2">Uncharacterized protein</fullName>
    </submittedName>
</protein>
<comment type="caution">
    <text evidence="2">The sequence shown here is derived from an EMBL/GenBank/DDBJ whole genome shotgun (WGS) entry which is preliminary data.</text>
</comment>
<accession>A0A941I4E9</accession>
<dbReference type="Proteomes" id="UP000680158">
    <property type="component" value="Unassembled WGS sequence"/>
</dbReference>
<dbReference type="RefSeq" id="WP_212684195.1">
    <property type="nucleotide sequence ID" value="NZ_JAGSPM010000005.1"/>
</dbReference>
<organism evidence="2 3">
    <name type="scientific">Undibacterium baiyunense</name>
    <dbReference type="NCBI Taxonomy" id="2828731"/>
    <lineage>
        <taxon>Bacteria</taxon>
        <taxon>Pseudomonadati</taxon>
        <taxon>Pseudomonadota</taxon>
        <taxon>Betaproteobacteria</taxon>
        <taxon>Burkholderiales</taxon>
        <taxon>Oxalobacteraceae</taxon>
        <taxon>Undibacterium</taxon>
    </lineage>
</organism>
<reference evidence="2 3" key="1">
    <citation type="submission" date="2021-04" db="EMBL/GenBank/DDBJ databases">
        <title>novel species isolated from subtropical streams in China.</title>
        <authorList>
            <person name="Lu H."/>
        </authorList>
    </citation>
    <scope>NUCLEOTIDE SEQUENCE [LARGE SCALE GENOMIC DNA]</scope>
    <source>
        <strain evidence="2 3">BYS107W</strain>
    </source>
</reference>
<evidence type="ECO:0000313" key="3">
    <source>
        <dbReference type="Proteomes" id="UP000680158"/>
    </source>
</evidence>
<evidence type="ECO:0000313" key="2">
    <source>
        <dbReference type="EMBL" id="MBR7746899.1"/>
    </source>
</evidence>
<evidence type="ECO:0000256" key="1">
    <source>
        <dbReference type="SAM" id="SignalP"/>
    </source>
</evidence>
<sequence>MRMIVLCTACVIALFSKNVAAQVAGIQTSAALTEAHTIIGMQYLVVGTLAKECQTLLNKPESYVKETQTAWLGRNAKFVDALTKYQNALFAEIASKRGNDGLESEKKHYRDIVVAQGSAIVQQFFSKGDKLVQCQKAVDGFASAYFDITPQFPLYAEAMALVQATSR</sequence>
<feature type="chain" id="PRO_5037603421" evidence="1">
    <location>
        <begin position="22"/>
        <end position="167"/>
    </location>
</feature>
<keyword evidence="3" id="KW-1185">Reference proteome</keyword>
<dbReference type="AlphaFoldDB" id="A0A941I4E9"/>
<proteinExistence type="predicted"/>
<gene>
    <name evidence="2" type="ORF">KDM92_09925</name>
</gene>